<dbReference type="InterPro" id="IPR002125">
    <property type="entry name" value="CMP_dCMP_dom"/>
</dbReference>
<dbReference type="GO" id="GO:0008270">
    <property type="term" value="F:zinc ion binding"/>
    <property type="evidence" value="ECO:0007669"/>
    <property type="project" value="InterPro"/>
</dbReference>
<keyword evidence="21" id="KW-1185">Reference proteome</keyword>
<keyword evidence="7 15" id="KW-0479">Metal-binding</keyword>
<evidence type="ECO:0000256" key="6">
    <source>
        <dbReference type="ARBA" id="ARBA00022619"/>
    </source>
</evidence>
<dbReference type="KEGG" id="pth:PTH_1761"/>
<dbReference type="SUPFAM" id="SSF53927">
    <property type="entry name" value="Cytidine deaminase-like"/>
    <property type="match status" value="1"/>
</dbReference>
<dbReference type="PIRSF" id="PIRSF006769">
    <property type="entry name" value="RibD"/>
    <property type="match status" value="1"/>
</dbReference>
<dbReference type="AlphaFoldDB" id="A5D1D0"/>
<evidence type="ECO:0000256" key="1">
    <source>
        <dbReference type="ARBA" id="ARBA00002151"/>
    </source>
</evidence>
<evidence type="ECO:0000256" key="16">
    <source>
        <dbReference type="PIRSR" id="PIRSR006769-1"/>
    </source>
</evidence>
<evidence type="ECO:0000256" key="11">
    <source>
        <dbReference type="ARBA" id="ARBA00023002"/>
    </source>
</evidence>
<feature type="binding site" evidence="17">
    <location>
        <position position="200"/>
    </location>
    <ligand>
        <name>NADP(+)</name>
        <dbReference type="ChEBI" id="CHEBI:58349"/>
    </ligand>
</feature>
<comment type="pathway">
    <text evidence="3 15">Cofactor biosynthesis; riboflavin biosynthesis; 5-amino-6-(D-ribitylamino)uracil from GTP: step 3/4.</text>
</comment>
<comment type="similarity">
    <text evidence="5 15">In the C-terminal section; belongs to the HTP reductase family.</text>
</comment>
<evidence type="ECO:0000256" key="8">
    <source>
        <dbReference type="ARBA" id="ARBA00022801"/>
    </source>
</evidence>
<feature type="domain" description="CMP/dCMP-type deaminase" evidence="19">
    <location>
        <begin position="1"/>
        <end position="123"/>
    </location>
</feature>
<dbReference type="Pfam" id="PF01872">
    <property type="entry name" value="RibD_C"/>
    <property type="match status" value="1"/>
</dbReference>
<evidence type="ECO:0000256" key="7">
    <source>
        <dbReference type="ARBA" id="ARBA00022723"/>
    </source>
</evidence>
<evidence type="ECO:0000313" key="20">
    <source>
        <dbReference type="EMBL" id="BAF59942.1"/>
    </source>
</evidence>
<evidence type="ECO:0000256" key="17">
    <source>
        <dbReference type="PIRSR" id="PIRSR006769-2"/>
    </source>
</evidence>
<evidence type="ECO:0000256" key="12">
    <source>
        <dbReference type="ARBA" id="ARBA00023268"/>
    </source>
</evidence>
<evidence type="ECO:0000256" key="5">
    <source>
        <dbReference type="ARBA" id="ARBA00007417"/>
    </source>
</evidence>
<feature type="binding site" evidence="18">
    <location>
        <position position="84"/>
    </location>
    <ligand>
        <name>Zn(2+)</name>
        <dbReference type="ChEBI" id="CHEBI:29105"/>
        <note>catalytic</note>
    </ligand>
</feature>
<evidence type="ECO:0000256" key="18">
    <source>
        <dbReference type="PIRSR" id="PIRSR006769-3"/>
    </source>
</evidence>
<comment type="catalytic activity">
    <reaction evidence="14 15">
        <text>2,5-diamino-6-hydroxy-4-(5-phosphoribosylamino)-pyrimidine + H2O + H(+) = 5-amino-6-(5-phospho-D-ribosylamino)uracil + NH4(+)</text>
        <dbReference type="Rhea" id="RHEA:21868"/>
        <dbReference type="ChEBI" id="CHEBI:15377"/>
        <dbReference type="ChEBI" id="CHEBI:15378"/>
        <dbReference type="ChEBI" id="CHEBI:28938"/>
        <dbReference type="ChEBI" id="CHEBI:58453"/>
        <dbReference type="ChEBI" id="CHEBI:58614"/>
        <dbReference type="EC" id="3.5.4.26"/>
    </reaction>
</comment>
<comment type="cofactor">
    <cofactor evidence="15 18">
        <name>Zn(2+)</name>
        <dbReference type="ChEBI" id="CHEBI:29105"/>
    </cofactor>
    <text evidence="15 18">Binds 1 zinc ion.</text>
</comment>
<dbReference type="InterPro" id="IPR016192">
    <property type="entry name" value="APOBEC/CMP_deaminase_Zn-bd"/>
</dbReference>
<dbReference type="EC" id="1.1.1.193" evidence="15"/>
<evidence type="ECO:0000256" key="4">
    <source>
        <dbReference type="ARBA" id="ARBA00005259"/>
    </source>
</evidence>
<gene>
    <name evidence="20" type="ordered locus">PTH_1761</name>
</gene>
<evidence type="ECO:0000313" key="21">
    <source>
        <dbReference type="Proteomes" id="UP000006556"/>
    </source>
</evidence>
<dbReference type="PROSITE" id="PS51747">
    <property type="entry name" value="CYT_DCMP_DEAMINASES_2"/>
    <property type="match status" value="1"/>
</dbReference>
<dbReference type="InterPro" id="IPR016193">
    <property type="entry name" value="Cytidine_deaminase-like"/>
</dbReference>
<dbReference type="SUPFAM" id="SSF53597">
    <property type="entry name" value="Dihydrofolate reductase-like"/>
    <property type="match status" value="1"/>
</dbReference>
<dbReference type="InterPro" id="IPR050765">
    <property type="entry name" value="Riboflavin_Biosynth_HTPR"/>
</dbReference>
<dbReference type="NCBIfam" id="TIGR00227">
    <property type="entry name" value="ribD_Cterm"/>
    <property type="match status" value="1"/>
</dbReference>
<keyword evidence="9 15" id="KW-0862">Zinc</keyword>
<feature type="binding site" evidence="17">
    <location>
        <position position="223"/>
    </location>
    <ligand>
        <name>NADP(+)</name>
        <dbReference type="ChEBI" id="CHEBI:58349"/>
    </ligand>
</feature>
<feature type="binding site" evidence="17">
    <location>
        <position position="196"/>
    </location>
    <ligand>
        <name>NADP(+)</name>
        <dbReference type="ChEBI" id="CHEBI:58349"/>
    </ligand>
</feature>
<dbReference type="PANTHER" id="PTHR38011:SF7">
    <property type="entry name" value="2,5-DIAMINO-6-RIBOSYLAMINO-4(3H)-PYRIMIDINONE 5'-PHOSPHATE REDUCTASE"/>
    <property type="match status" value="1"/>
</dbReference>
<feature type="binding site" evidence="17">
    <location>
        <position position="207"/>
    </location>
    <ligand>
        <name>substrate</name>
    </ligand>
</feature>
<organism evidence="20 21">
    <name type="scientific">Pelotomaculum thermopropionicum (strain DSM 13744 / JCM 10971 / SI)</name>
    <dbReference type="NCBI Taxonomy" id="370438"/>
    <lineage>
        <taxon>Bacteria</taxon>
        <taxon>Bacillati</taxon>
        <taxon>Bacillota</taxon>
        <taxon>Clostridia</taxon>
        <taxon>Eubacteriales</taxon>
        <taxon>Desulfotomaculaceae</taxon>
        <taxon>Pelotomaculum</taxon>
    </lineage>
</organism>
<keyword evidence="8 15" id="KW-0378">Hydrolase</keyword>
<accession>A5D1D0</accession>
<evidence type="ECO:0000256" key="9">
    <source>
        <dbReference type="ARBA" id="ARBA00022833"/>
    </source>
</evidence>
<dbReference type="Gene3D" id="3.40.140.10">
    <property type="entry name" value="Cytidine Deaminase, domain 2"/>
    <property type="match status" value="1"/>
</dbReference>
<sequence length="376" mass="39749">MDDRYYMNMALELAARARGRTSPNPMVGAVLVKNGVVVGQGYHMKAGTPHAEIIALKEAGNEARGATLYVNLEPCCHYGRTGPCADAVIEAGVARVVAAMADPNPLVAGGGLKKIKEAGLEVTLGVMEDEARELNEAFIKYVTTRRPFVLAKAALSLDGKIAARTGRSKWITGPAARAYVHQLRDWYDAILVGIGTILADDPSLTARLPGGGGRDPVRVILDSLARTPLNARVIKQKSKAPTVIAVTAGAPPGRVKALQEAGAQVVVVNSGPRVDLPELMRILAEKEITSVLIEGGAEVHGSAFAAGIVDKVAWFIAPKIIGGRDAPGPVGGEGVDDPGGALELERIKVSRLDQDICIEGYVKPEYRGERPLRPQN</sequence>
<feature type="binding site" evidence="17">
    <location>
        <begin position="296"/>
        <end position="302"/>
    </location>
    <ligand>
        <name>NADP(+)</name>
        <dbReference type="ChEBI" id="CHEBI:58349"/>
    </ligand>
</feature>
<dbReference type="InterPro" id="IPR011549">
    <property type="entry name" value="RibD_C"/>
</dbReference>
<dbReference type="Pfam" id="PF00383">
    <property type="entry name" value="dCMP_cyt_deam_1"/>
    <property type="match status" value="1"/>
</dbReference>
<dbReference type="GO" id="GO:0009231">
    <property type="term" value="P:riboflavin biosynthetic process"/>
    <property type="evidence" value="ECO:0007669"/>
    <property type="project" value="UniProtKB-UniPathway"/>
</dbReference>
<evidence type="ECO:0000256" key="2">
    <source>
        <dbReference type="ARBA" id="ARBA00004882"/>
    </source>
</evidence>
<feature type="binding site" evidence="17">
    <location>
        <position position="154"/>
    </location>
    <ligand>
        <name>NADP(+)</name>
        <dbReference type="ChEBI" id="CHEBI:58349"/>
    </ligand>
</feature>
<dbReference type="InterPro" id="IPR024072">
    <property type="entry name" value="DHFR-like_dom_sf"/>
</dbReference>
<evidence type="ECO:0000256" key="14">
    <source>
        <dbReference type="ARBA" id="ARBA00049886"/>
    </source>
</evidence>
<name>A5D1D0_PELTS</name>
<proteinExistence type="inferred from homology"/>
<evidence type="ECO:0000256" key="15">
    <source>
        <dbReference type="PIRNR" id="PIRNR006769"/>
    </source>
</evidence>
<evidence type="ECO:0000259" key="19">
    <source>
        <dbReference type="PROSITE" id="PS51747"/>
    </source>
</evidence>
<keyword evidence="6 15" id="KW-0686">Riboflavin biosynthesis</keyword>
<dbReference type="eggNOG" id="COG0117">
    <property type="taxonomic scope" value="Bacteria"/>
</dbReference>
<protein>
    <recommendedName>
        <fullName evidence="15">Riboflavin biosynthesis protein RibD</fullName>
    </recommendedName>
    <domain>
        <recommendedName>
            <fullName evidence="15">Diaminohydroxyphosphoribosylaminopyrimidine deaminase</fullName>
            <shortName evidence="15">DRAP deaminase</shortName>
            <ecNumber evidence="15">3.5.4.26</ecNumber>
        </recommendedName>
        <alternativeName>
            <fullName evidence="15">Riboflavin-specific deaminase</fullName>
        </alternativeName>
    </domain>
    <domain>
        <recommendedName>
            <fullName evidence="15">5-amino-6-(5-phosphoribosylamino)uracil reductase</fullName>
            <ecNumber evidence="15">1.1.1.193</ecNumber>
        </recommendedName>
        <alternativeName>
            <fullName evidence="15">HTP reductase</fullName>
        </alternativeName>
    </domain>
</protein>
<dbReference type="Gene3D" id="3.40.430.10">
    <property type="entry name" value="Dihydrofolate Reductase, subunit A"/>
    <property type="match status" value="1"/>
</dbReference>
<dbReference type="EC" id="3.5.4.26" evidence="15"/>
<evidence type="ECO:0000256" key="13">
    <source>
        <dbReference type="ARBA" id="ARBA00049861"/>
    </source>
</evidence>
<feature type="active site" description="Proton donor" evidence="16">
    <location>
        <position position="52"/>
    </location>
</feature>
<dbReference type="Proteomes" id="UP000006556">
    <property type="component" value="Chromosome"/>
</dbReference>
<comment type="similarity">
    <text evidence="4 15">In the N-terminal section; belongs to the cytidine and deoxycytidylate deaminase family.</text>
</comment>
<feature type="binding site" evidence="18">
    <location>
        <position position="50"/>
    </location>
    <ligand>
        <name>Zn(2+)</name>
        <dbReference type="ChEBI" id="CHEBI:29105"/>
        <note>catalytic</note>
    </ligand>
</feature>
<feature type="binding site" evidence="17">
    <location>
        <position position="170"/>
    </location>
    <ligand>
        <name>NADP(+)</name>
        <dbReference type="ChEBI" id="CHEBI:58349"/>
    </ligand>
</feature>
<keyword evidence="10 15" id="KW-0521">NADP</keyword>
<feature type="binding site" evidence="17">
    <location>
        <position position="204"/>
    </location>
    <ligand>
        <name>substrate</name>
    </ligand>
</feature>
<dbReference type="eggNOG" id="COG1985">
    <property type="taxonomic scope" value="Bacteria"/>
</dbReference>
<keyword evidence="11 15" id="KW-0560">Oxidoreductase</keyword>
<dbReference type="NCBIfam" id="TIGR00326">
    <property type="entry name" value="eubact_ribD"/>
    <property type="match status" value="1"/>
</dbReference>
<comment type="function">
    <text evidence="1 15">Converts 2,5-diamino-6-(ribosylamino)-4(3h)-pyrimidinone 5'-phosphate into 5-amino-6-(ribosylamino)-2,4(1h,3h)-pyrimidinedione 5'-phosphate.</text>
</comment>
<dbReference type="HOGENOM" id="CLU_036590_1_2_9"/>
<dbReference type="PANTHER" id="PTHR38011">
    <property type="entry name" value="DIHYDROFOLATE REDUCTASE FAMILY PROTEIN (AFU_ORTHOLOGUE AFUA_8G06820)"/>
    <property type="match status" value="1"/>
</dbReference>
<dbReference type="GO" id="GO:0050661">
    <property type="term" value="F:NADP binding"/>
    <property type="evidence" value="ECO:0007669"/>
    <property type="project" value="InterPro"/>
</dbReference>
<dbReference type="UniPathway" id="UPA00275">
    <property type="reaction ID" value="UER00401"/>
</dbReference>
<dbReference type="CDD" id="cd01284">
    <property type="entry name" value="Riboflavin_deaminase-reductase"/>
    <property type="match status" value="1"/>
</dbReference>
<evidence type="ECO:0000256" key="3">
    <source>
        <dbReference type="ARBA" id="ARBA00004910"/>
    </source>
</evidence>
<dbReference type="GO" id="GO:0008703">
    <property type="term" value="F:5-amino-6-(5-phosphoribosylamino)uracil reductase activity"/>
    <property type="evidence" value="ECO:0007669"/>
    <property type="project" value="UniProtKB-EC"/>
</dbReference>
<feature type="binding site" evidence="18">
    <location>
        <position position="75"/>
    </location>
    <ligand>
        <name>Zn(2+)</name>
        <dbReference type="ChEBI" id="CHEBI:29105"/>
        <note>catalytic</note>
    </ligand>
</feature>
<dbReference type="FunFam" id="3.40.140.10:FF:000025">
    <property type="entry name" value="Riboflavin biosynthesis protein RibD"/>
    <property type="match status" value="1"/>
</dbReference>
<feature type="binding site" evidence="17">
    <location>
        <position position="184"/>
    </location>
    <ligand>
        <name>substrate</name>
    </ligand>
</feature>
<feature type="binding site" evidence="17">
    <location>
        <position position="168"/>
    </location>
    <ligand>
        <name>substrate</name>
    </ligand>
</feature>
<dbReference type="InterPro" id="IPR004794">
    <property type="entry name" value="Eubact_RibD"/>
</dbReference>
<keyword evidence="12" id="KW-0511">Multifunctional enzyme</keyword>
<comment type="catalytic activity">
    <reaction evidence="13 15">
        <text>5-amino-6-(5-phospho-D-ribitylamino)uracil + NADP(+) = 5-amino-6-(5-phospho-D-ribosylamino)uracil + NADPH + H(+)</text>
        <dbReference type="Rhea" id="RHEA:17845"/>
        <dbReference type="ChEBI" id="CHEBI:15378"/>
        <dbReference type="ChEBI" id="CHEBI:57783"/>
        <dbReference type="ChEBI" id="CHEBI:58349"/>
        <dbReference type="ChEBI" id="CHEBI:58421"/>
        <dbReference type="ChEBI" id="CHEBI:58453"/>
        <dbReference type="EC" id="1.1.1.193"/>
    </reaction>
</comment>
<dbReference type="GO" id="GO:0008835">
    <property type="term" value="F:diaminohydroxyphosphoribosylaminopyrimidine deaminase activity"/>
    <property type="evidence" value="ECO:0007669"/>
    <property type="project" value="UniProtKB-EC"/>
</dbReference>
<dbReference type="STRING" id="370438.PTH_1761"/>
<dbReference type="PROSITE" id="PS00903">
    <property type="entry name" value="CYT_DCMP_DEAMINASES_1"/>
    <property type="match status" value="1"/>
</dbReference>
<dbReference type="InterPro" id="IPR002734">
    <property type="entry name" value="RibDG_C"/>
</dbReference>
<comment type="pathway">
    <text evidence="2 15">Cofactor biosynthesis; riboflavin biosynthesis; 5-amino-6-(D-ribitylamino)uracil from GTP: step 2/4.</text>
</comment>
<dbReference type="EMBL" id="AP009389">
    <property type="protein sequence ID" value="BAF59942.1"/>
    <property type="molecule type" value="Genomic_DNA"/>
</dbReference>
<feature type="binding site" evidence="17">
    <location>
        <position position="294"/>
    </location>
    <ligand>
        <name>substrate</name>
    </ligand>
</feature>
<evidence type="ECO:0000256" key="10">
    <source>
        <dbReference type="ARBA" id="ARBA00022857"/>
    </source>
</evidence>
<reference evidence="21" key="1">
    <citation type="journal article" date="2008" name="Genome Res.">
        <title>The genome of Pelotomaculum thermopropionicum reveals niche-associated evolution in anaerobic microbiota.</title>
        <authorList>
            <person name="Kosaka T."/>
            <person name="Kato S."/>
            <person name="Shimoyama T."/>
            <person name="Ishii S."/>
            <person name="Abe T."/>
            <person name="Watanabe K."/>
        </authorList>
    </citation>
    <scope>NUCLEOTIDE SEQUENCE [LARGE SCALE GENOMIC DNA]</scope>
    <source>
        <strain evidence="21">DSM 13744 / JCM 10971 / SI</strain>
    </source>
</reference>